<protein>
    <submittedName>
        <fullName evidence="2">Glycosyltransferase involved in cell wall biosynthesis</fullName>
    </submittedName>
</protein>
<evidence type="ECO:0000259" key="1">
    <source>
        <dbReference type="Pfam" id="PF00535"/>
    </source>
</evidence>
<organism evidence="2 3">
    <name type="scientific">Alpinimonas psychrophila</name>
    <dbReference type="NCBI Taxonomy" id="748908"/>
    <lineage>
        <taxon>Bacteria</taxon>
        <taxon>Bacillati</taxon>
        <taxon>Actinomycetota</taxon>
        <taxon>Actinomycetes</taxon>
        <taxon>Micrococcales</taxon>
        <taxon>Microbacteriaceae</taxon>
        <taxon>Alpinimonas</taxon>
    </lineage>
</organism>
<evidence type="ECO:0000313" key="2">
    <source>
        <dbReference type="EMBL" id="MBA8829248.1"/>
    </source>
</evidence>
<dbReference type="Proteomes" id="UP000524237">
    <property type="component" value="Unassembled WGS sequence"/>
</dbReference>
<keyword evidence="2" id="KW-0808">Transferase</keyword>
<accession>A0A7W3PPH4</accession>
<dbReference type="InterPro" id="IPR001173">
    <property type="entry name" value="Glyco_trans_2-like"/>
</dbReference>
<dbReference type="AlphaFoldDB" id="A0A7W3PPH4"/>
<dbReference type="CDD" id="cd04196">
    <property type="entry name" value="GT_2_like_d"/>
    <property type="match status" value="1"/>
</dbReference>
<reference evidence="2 3" key="1">
    <citation type="submission" date="2020-07" db="EMBL/GenBank/DDBJ databases">
        <title>Sequencing the genomes of 1000 actinobacteria strains.</title>
        <authorList>
            <person name="Klenk H.-P."/>
        </authorList>
    </citation>
    <scope>NUCLEOTIDE SEQUENCE [LARGE SCALE GENOMIC DNA]</scope>
    <source>
        <strain evidence="2 3">DSM 23737</strain>
    </source>
</reference>
<keyword evidence="3" id="KW-1185">Reference proteome</keyword>
<proteinExistence type="predicted"/>
<dbReference type="PANTHER" id="PTHR43685">
    <property type="entry name" value="GLYCOSYLTRANSFERASE"/>
    <property type="match status" value="1"/>
</dbReference>
<dbReference type="Pfam" id="PF00535">
    <property type="entry name" value="Glycos_transf_2"/>
    <property type="match status" value="1"/>
</dbReference>
<dbReference type="SUPFAM" id="SSF53448">
    <property type="entry name" value="Nucleotide-diphospho-sugar transferases"/>
    <property type="match status" value="1"/>
</dbReference>
<feature type="domain" description="Glycosyltransferase 2-like" evidence="1">
    <location>
        <begin position="33"/>
        <end position="149"/>
    </location>
</feature>
<dbReference type="Gene3D" id="3.90.550.10">
    <property type="entry name" value="Spore Coat Polysaccharide Biosynthesis Protein SpsA, Chain A"/>
    <property type="match status" value="1"/>
</dbReference>
<dbReference type="InterPro" id="IPR029044">
    <property type="entry name" value="Nucleotide-diphossugar_trans"/>
</dbReference>
<dbReference type="EMBL" id="JACGWU010000003">
    <property type="protein sequence ID" value="MBA8829248.1"/>
    <property type="molecule type" value="Genomic_DNA"/>
</dbReference>
<dbReference type="GO" id="GO:0016740">
    <property type="term" value="F:transferase activity"/>
    <property type="evidence" value="ECO:0007669"/>
    <property type="project" value="UniProtKB-KW"/>
</dbReference>
<sequence>MLPSPRQNDGRHPVTTASAPISGMTAASLEGISVALATYNGKRFIGEQLESILSQSILPREIVVSDDASTDGTLDVIEKTLGDFEKKAGNMSNISVHIIAGKDNIGVVQNFNRALAHCSMPLIALCDQDDIWLPNKLDVMSRHMAQNPHLRLLHSNALLVDEIGTPESATLFDVLRIRQSELRDERAGMAYRALLRRNTITGAGTMIRKDLLALAAPFPTTWLHDEWLGIVAALRSELNVIQDPLFSYRQHSANQVGARRRSLKDALQLIEGSQPTRSQKNFARARDLHQRSSEWALPDSKSELVEMKYLFELARANYSPSRLRRVIPITRQLIRGRYFAFSRGWRAVMLDLFERR</sequence>
<dbReference type="InterPro" id="IPR050834">
    <property type="entry name" value="Glycosyltransf_2"/>
</dbReference>
<evidence type="ECO:0000313" key="3">
    <source>
        <dbReference type="Proteomes" id="UP000524237"/>
    </source>
</evidence>
<dbReference type="RefSeq" id="WP_220475877.1">
    <property type="nucleotide sequence ID" value="NZ_JACGWU010000003.1"/>
</dbReference>
<name>A0A7W3PPH4_9MICO</name>
<gene>
    <name evidence="2" type="ORF">FB555_001351</name>
</gene>
<comment type="caution">
    <text evidence="2">The sequence shown here is derived from an EMBL/GenBank/DDBJ whole genome shotgun (WGS) entry which is preliminary data.</text>
</comment>
<dbReference type="PANTHER" id="PTHR43685:SF2">
    <property type="entry name" value="GLYCOSYLTRANSFERASE 2-LIKE DOMAIN-CONTAINING PROTEIN"/>
    <property type="match status" value="1"/>
</dbReference>